<sequence length="188" mass="19174">MTSSKLIPSVALIAAISASLAGSPAAAEQTGEMTTSNEAASLAEMTDAAPVYSGIAAMALPQKDVAAEKSGPVSPTVPFGAANEVNSFTLSELNAVSSPRNPVLATALGSAENDQAFGLSTIQPSFDNSEVLKIEIGQSAVLAGKTASQSGGVEFEQTYISSEPIGSDRILKEERDVTARTTAVTIRL</sequence>
<dbReference type="AlphaFoldDB" id="A0A9X1F4P5"/>
<evidence type="ECO:0000313" key="3">
    <source>
        <dbReference type="Proteomes" id="UP001138681"/>
    </source>
</evidence>
<proteinExistence type="predicted"/>
<dbReference type="EMBL" id="JAGSPC010000001">
    <property type="protein sequence ID" value="MBV7259453.1"/>
    <property type="molecule type" value="Genomic_DNA"/>
</dbReference>
<evidence type="ECO:0000313" key="2">
    <source>
        <dbReference type="EMBL" id="MBV7259453.1"/>
    </source>
</evidence>
<reference evidence="2" key="1">
    <citation type="submission" date="2021-04" db="EMBL/GenBank/DDBJ databases">
        <authorList>
            <person name="Pira H."/>
            <person name="Risdian C."/>
            <person name="Wink J."/>
        </authorList>
    </citation>
    <scope>NUCLEOTIDE SEQUENCE</scope>
    <source>
        <strain evidence="2">WH158</strain>
    </source>
</reference>
<feature type="signal peptide" evidence="1">
    <location>
        <begin position="1"/>
        <end position="21"/>
    </location>
</feature>
<name>A0A9X1F4P5_9SPHN</name>
<dbReference type="RefSeq" id="WP_218404680.1">
    <property type="nucleotide sequence ID" value="NZ_JAGSPC010000001.1"/>
</dbReference>
<organism evidence="2 3">
    <name type="scientific">Erythrobacter crassostreae</name>
    <dbReference type="NCBI Taxonomy" id="2828328"/>
    <lineage>
        <taxon>Bacteria</taxon>
        <taxon>Pseudomonadati</taxon>
        <taxon>Pseudomonadota</taxon>
        <taxon>Alphaproteobacteria</taxon>
        <taxon>Sphingomonadales</taxon>
        <taxon>Erythrobacteraceae</taxon>
        <taxon>Erythrobacter/Porphyrobacter group</taxon>
        <taxon>Erythrobacter</taxon>
    </lineage>
</organism>
<gene>
    <name evidence="2" type="ORF">KCG46_07695</name>
</gene>
<keyword evidence="1" id="KW-0732">Signal</keyword>
<evidence type="ECO:0000256" key="1">
    <source>
        <dbReference type="SAM" id="SignalP"/>
    </source>
</evidence>
<protein>
    <submittedName>
        <fullName evidence="2">Uncharacterized protein</fullName>
    </submittedName>
</protein>
<accession>A0A9X1F4P5</accession>
<feature type="chain" id="PRO_5040858506" evidence="1">
    <location>
        <begin position="22"/>
        <end position="188"/>
    </location>
</feature>
<dbReference type="Proteomes" id="UP001138681">
    <property type="component" value="Unassembled WGS sequence"/>
</dbReference>
<keyword evidence="3" id="KW-1185">Reference proteome</keyword>
<comment type="caution">
    <text evidence="2">The sequence shown here is derived from an EMBL/GenBank/DDBJ whole genome shotgun (WGS) entry which is preliminary data.</text>
</comment>